<dbReference type="STRING" id="1122198.SAMN02745729_11846"/>
<name>A0A1H4GN85_9GAMM</name>
<dbReference type="InterPro" id="IPR036568">
    <property type="entry name" value="GGCT-like_sf"/>
</dbReference>
<proteinExistence type="predicted"/>
<dbReference type="SUPFAM" id="SSF110857">
    <property type="entry name" value="Gamma-glutamyl cyclotransferase-like"/>
    <property type="match status" value="1"/>
</dbReference>
<organism evidence="2 3">
    <name type="scientific">Marinobacterium iners DSM 11526</name>
    <dbReference type="NCBI Taxonomy" id="1122198"/>
    <lineage>
        <taxon>Bacteria</taxon>
        <taxon>Pseudomonadati</taxon>
        <taxon>Pseudomonadota</taxon>
        <taxon>Gammaproteobacteria</taxon>
        <taxon>Oceanospirillales</taxon>
        <taxon>Oceanospirillaceae</taxon>
        <taxon>Marinobacterium</taxon>
    </lineage>
</organism>
<feature type="domain" description="Gamma-glutamylcyclotransferase AIG2-like" evidence="1">
    <location>
        <begin position="6"/>
        <end position="118"/>
    </location>
</feature>
<dbReference type="AlphaFoldDB" id="A0A1H4GN85"/>
<dbReference type="Gene3D" id="3.10.490.10">
    <property type="entry name" value="Gamma-glutamyl cyclotransferase-like"/>
    <property type="match status" value="1"/>
</dbReference>
<evidence type="ECO:0000313" key="2">
    <source>
        <dbReference type="EMBL" id="SEB11065.1"/>
    </source>
</evidence>
<sequence>MEQIRVAVYGTLKQGQGNHHFLSGAEYLGSTWLDGFALYDLGPWPAVKREPGQTQVEVYRVNTETFAALDELEEYNARAPHTGLYDRIQVDTPHGCAWLYLYNPAVQPGQRLTSGNWVSR</sequence>
<evidence type="ECO:0000313" key="3">
    <source>
        <dbReference type="Proteomes" id="UP000242469"/>
    </source>
</evidence>
<dbReference type="EMBL" id="FNRJ01000018">
    <property type="protein sequence ID" value="SEB11065.1"/>
    <property type="molecule type" value="Genomic_DNA"/>
</dbReference>
<gene>
    <name evidence="2" type="ORF">SAMN02745729_11846</name>
</gene>
<dbReference type="Proteomes" id="UP000242469">
    <property type="component" value="Unassembled WGS sequence"/>
</dbReference>
<protein>
    <submittedName>
        <fullName evidence="2">Uncharacterized conserved protein YtfP, gamma-glutamylcyclotransferase (GGCT)/AIG2-like family</fullName>
    </submittedName>
</protein>
<dbReference type="InterPro" id="IPR009288">
    <property type="entry name" value="AIG2-like_dom"/>
</dbReference>
<dbReference type="InterPro" id="IPR013024">
    <property type="entry name" value="GGCT-like"/>
</dbReference>
<dbReference type="Pfam" id="PF06094">
    <property type="entry name" value="GGACT"/>
    <property type="match status" value="1"/>
</dbReference>
<dbReference type="CDD" id="cd06661">
    <property type="entry name" value="GGCT_like"/>
    <property type="match status" value="1"/>
</dbReference>
<reference evidence="3" key="1">
    <citation type="submission" date="2016-10" db="EMBL/GenBank/DDBJ databases">
        <authorList>
            <person name="Varghese N."/>
            <person name="Submissions S."/>
        </authorList>
    </citation>
    <scope>NUCLEOTIDE SEQUENCE [LARGE SCALE GENOMIC DNA]</scope>
    <source>
        <strain evidence="3">DSM 11526</strain>
    </source>
</reference>
<keyword evidence="3" id="KW-1185">Reference proteome</keyword>
<dbReference type="RefSeq" id="WP_175527700.1">
    <property type="nucleotide sequence ID" value="NZ_FNRJ01000018.1"/>
</dbReference>
<evidence type="ECO:0000259" key="1">
    <source>
        <dbReference type="Pfam" id="PF06094"/>
    </source>
</evidence>
<dbReference type="GO" id="GO:0016740">
    <property type="term" value="F:transferase activity"/>
    <property type="evidence" value="ECO:0007669"/>
    <property type="project" value="UniProtKB-KW"/>
</dbReference>
<keyword evidence="2" id="KW-0808">Transferase</keyword>
<accession>A0A1H4GN85</accession>